<evidence type="ECO:0000256" key="6">
    <source>
        <dbReference type="ARBA" id="ARBA00022989"/>
    </source>
</evidence>
<dbReference type="AlphaFoldDB" id="A0AAE0GJ78"/>
<dbReference type="GO" id="GO:0016020">
    <property type="term" value="C:membrane"/>
    <property type="evidence" value="ECO:0007669"/>
    <property type="project" value="UniProtKB-SubCell"/>
</dbReference>
<dbReference type="InterPro" id="IPR003439">
    <property type="entry name" value="ABC_transporter-like_ATP-bd"/>
</dbReference>
<dbReference type="SMART" id="SM00382">
    <property type="entry name" value="AAA"/>
    <property type="match status" value="1"/>
</dbReference>
<accession>A0AAE0GJ78</accession>
<proteinExistence type="predicted"/>
<dbReference type="PROSITE" id="PS50893">
    <property type="entry name" value="ABC_TRANSPORTER_2"/>
    <property type="match status" value="1"/>
</dbReference>
<evidence type="ECO:0000256" key="3">
    <source>
        <dbReference type="ARBA" id="ARBA00022692"/>
    </source>
</evidence>
<keyword evidence="2" id="KW-0813">Transport</keyword>
<sequence length="1041" mass="110998">MVKSCFVFAMPSTYAYEWRGISYGLKLCNLNTKWILQSVDGYATKGRMLAILGPSGCGKTTLLKILAGRLTPAKGAELGGQIFVPPQADDGEEVAYVAQDTAFFSCLTVRETLEFAARLRWPIYPVTDPSDGPPYENVVRLLEVNLHPKQHGSRKTYDAVDEEVDRTVQRLGLYTCVDTKVGGNSSGVEVPGISGGERRRLAIGCEMIGSSPGCIIADEPTTGLDSFQAGSVLEKLHALSRQDGTAVICTLHGPRSSVFPLLDDILLLSPGGRVCYNGPGSQALPYFHQLGYTCPEHHNPAEFLVDLVSIDSSSVNDEVASWERVLFLQRSWALHTGALTLPGGHSLRLSLDLGQAPLDKPVLTPFDPSCPPDSSEQDRHMVGIERADDAGMAQVSPPTVDSGRATVVHRRRGAFGQFRLLAARALRQAVRPRCPRPTVPRAGGWSCHLRLGRGQKSIQSRAALLMQVCINTSMMAMVKSLNGFPRERAVVVQEMARGKTRFGGGKHITSRGTGTGYGVMPYFLSKVLIETPLDALYPLIFGAVVAPLAQLNPKGVAPLLGTVMLQSVAASSVGLSVSAAAPSAELALAIGPCVMVLSLMLADTGGMFAPVPDFLKSLSRLSCLKWGFEGCLAAEFRGLTFERDYEALMPSAAEASSSRERAGKGKTSAFAFGQPQQMVDKEIEIAKRNAAESMCLRTGADVLHKMGLQGQTPLKAARAQCGIIGVNMVLMYIFLRRQVRTGSGGNGGPQAMRADVHAPVLPLEGHTRPGGTTATIPTLHVESSGEVASISALGAARSVSKDDDDDAGCGRRSPGLMGSPGAPDEDVDPVEAGDCGPHSAFGSNISTPRQEDGGDADTQPLAGQAVRAAPGAEAQPPKINEDPNGASMAADRDLSPQQAKMFWSEMERKSKQREAGSATSSEQVAFWPQVETKAKEGDADIASTSEEMAFWPELDSKAKPKEASSEQMAEQGRAPDSWSGYESPRFRSNDSRPSSPSCSISSLTESMTSVDSSTVSLSSFSLRRSHSSLRSGRDRRFAVGS</sequence>
<comment type="subcellular location">
    <subcellularLocation>
        <location evidence="1">Membrane</location>
        <topology evidence="1">Multi-pass membrane protein</topology>
    </subcellularLocation>
</comment>
<dbReference type="Pfam" id="PF00005">
    <property type="entry name" value="ABC_tran"/>
    <property type="match status" value="1"/>
</dbReference>
<dbReference type="PROSITE" id="PS00211">
    <property type="entry name" value="ABC_TRANSPORTER_1"/>
    <property type="match status" value="1"/>
</dbReference>
<evidence type="ECO:0000256" key="8">
    <source>
        <dbReference type="SAM" id="MobiDB-lite"/>
    </source>
</evidence>
<dbReference type="Proteomes" id="UP001190700">
    <property type="component" value="Unassembled WGS sequence"/>
</dbReference>
<feature type="region of interest" description="Disordered" evidence="8">
    <location>
        <begin position="794"/>
        <end position="1013"/>
    </location>
</feature>
<evidence type="ECO:0000256" key="4">
    <source>
        <dbReference type="ARBA" id="ARBA00022741"/>
    </source>
</evidence>
<dbReference type="InterPro" id="IPR050352">
    <property type="entry name" value="ABCG_transporters"/>
</dbReference>
<evidence type="ECO:0000313" key="10">
    <source>
        <dbReference type="EMBL" id="KAK3279054.1"/>
    </source>
</evidence>
<dbReference type="InterPro" id="IPR027417">
    <property type="entry name" value="P-loop_NTPase"/>
</dbReference>
<feature type="compositionally biased region" description="Basic and acidic residues" evidence="8">
    <location>
        <begin position="905"/>
        <end position="914"/>
    </location>
</feature>
<dbReference type="PANTHER" id="PTHR48041:SF41">
    <property type="entry name" value="ABC TRANSPORTER G FAMILY"/>
    <property type="match status" value="1"/>
</dbReference>
<comment type="caution">
    <text evidence="10">The sequence shown here is derived from an EMBL/GenBank/DDBJ whole genome shotgun (WGS) entry which is preliminary data.</text>
</comment>
<dbReference type="InterPro" id="IPR003593">
    <property type="entry name" value="AAA+_ATPase"/>
</dbReference>
<dbReference type="Pfam" id="PF01061">
    <property type="entry name" value="ABC2_membrane"/>
    <property type="match status" value="1"/>
</dbReference>
<feature type="compositionally biased region" description="Basic and acidic residues" evidence="8">
    <location>
        <begin position="954"/>
        <end position="964"/>
    </location>
</feature>
<keyword evidence="6" id="KW-1133">Transmembrane helix</keyword>
<evidence type="ECO:0000313" key="11">
    <source>
        <dbReference type="Proteomes" id="UP001190700"/>
    </source>
</evidence>
<keyword evidence="3" id="KW-0812">Transmembrane</keyword>
<dbReference type="GO" id="GO:0005524">
    <property type="term" value="F:ATP binding"/>
    <property type="evidence" value="ECO:0007669"/>
    <property type="project" value="UniProtKB-KW"/>
</dbReference>
<name>A0AAE0GJ78_9CHLO</name>
<protein>
    <recommendedName>
        <fullName evidence="9">ABC transporter domain-containing protein</fullName>
    </recommendedName>
</protein>
<keyword evidence="4" id="KW-0547">Nucleotide-binding</keyword>
<keyword evidence="5" id="KW-0067">ATP-binding</keyword>
<reference evidence="10 11" key="1">
    <citation type="journal article" date="2015" name="Genome Biol. Evol.">
        <title>Comparative Genomics of a Bacterivorous Green Alga Reveals Evolutionary Causalities and Consequences of Phago-Mixotrophic Mode of Nutrition.</title>
        <authorList>
            <person name="Burns J.A."/>
            <person name="Paasch A."/>
            <person name="Narechania A."/>
            <person name="Kim E."/>
        </authorList>
    </citation>
    <scope>NUCLEOTIDE SEQUENCE [LARGE SCALE GENOMIC DNA]</scope>
    <source>
        <strain evidence="10 11">PLY_AMNH</strain>
    </source>
</reference>
<organism evidence="10 11">
    <name type="scientific">Cymbomonas tetramitiformis</name>
    <dbReference type="NCBI Taxonomy" id="36881"/>
    <lineage>
        <taxon>Eukaryota</taxon>
        <taxon>Viridiplantae</taxon>
        <taxon>Chlorophyta</taxon>
        <taxon>Pyramimonadophyceae</taxon>
        <taxon>Pyramimonadales</taxon>
        <taxon>Pyramimonadaceae</taxon>
        <taxon>Cymbomonas</taxon>
    </lineage>
</organism>
<feature type="compositionally biased region" description="Low complexity" evidence="8">
    <location>
        <begin position="991"/>
        <end position="1013"/>
    </location>
</feature>
<dbReference type="Pfam" id="PF19055">
    <property type="entry name" value="ABC2_membrane_7"/>
    <property type="match status" value="1"/>
</dbReference>
<dbReference type="InterPro" id="IPR043926">
    <property type="entry name" value="ABCG_dom"/>
</dbReference>
<evidence type="ECO:0000256" key="1">
    <source>
        <dbReference type="ARBA" id="ARBA00004141"/>
    </source>
</evidence>
<feature type="domain" description="ABC transporter" evidence="9">
    <location>
        <begin position="16"/>
        <end position="296"/>
    </location>
</feature>
<dbReference type="GO" id="GO:0140359">
    <property type="term" value="F:ABC-type transporter activity"/>
    <property type="evidence" value="ECO:0007669"/>
    <property type="project" value="InterPro"/>
</dbReference>
<evidence type="ECO:0000256" key="2">
    <source>
        <dbReference type="ARBA" id="ARBA00022448"/>
    </source>
</evidence>
<evidence type="ECO:0000256" key="5">
    <source>
        <dbReference type="ARBA" id="ARBA00022840"/>
    </source>
</evidence>
<dbReference type="InterPro" id="IPR017871">
    <property type="entry name" value="ABC_transporter-like_CS"/>
</dbReference>
<keyword evidence="7" id="KW-0472">Membrane</keyword>
<dbReference type="PANTHER" id="PTHR48041">
    <property type="entry name" value="ABC TRANSPORTER G FAMILY MEMBER 28"/>
    <property type="match status" value="1"/>
</dbReference>
<dbReference type="GO" id="GO:0016887">
    <property type="term" value="F:ATP hydrolysis activity"/>
    <property type="evidence" value="ECO:0007669"/>
    <property type="project" value="InterPro"/>
</dbReference>
<keyword evidence="11" id="KW-1185">Reference proteome</keyword>
<gene>
    <name evidence="10" type="ORF">CYMTET_13048</name>
</gene>
<dbReference type="Gene3D" id="3.40.50.300">
    <property type="entry name" value="P-loop containing nucleotide triphosphate hydrolases"/>
    <property type="match status" value="1"/>
</dbReference>
<dbReference type="EMBL" id="LGRX02005150">
    <property type="protein sequence ID" value="KAK3279054.1"/>
    <property type="molecule type" value="Genomic_DNA"/>
</dbReference>
<evidence type="ECO:0000256" key="7">
    <source>
        <dbReference type="ARBA" id="ARBA00023136"/>
    </source>
</evidence>
<dbReference type="InterPro" id="IPR013525">
    <property type="entry name" value="ABC2_TM"/>
</dbReference>
<dbReference type="SUPFAM" id="SSF52540">
    <property type="entry name" value="P-loop containing nucleoside triphosphate hydrolases"/>
    <property type="match status" value="1"/>
</dbReference>
<evidence type="ECO:0000259" key="9">
    <source>
        <dbReference type="PROSITE" id="PS50893"/>
    </source>
</evidence>